<reference evidence="3" key="1">
    <citation type="submission" date="2023-07" db="EMBL/GenBank/DDBJ databases">
        <title>Sorghum-associated microbial communities from plants grown in Nebraska, USA.</title>
        <authorList>
            <person name="Schachtman D."/>
        </authorList>
    </citation>
    <scope>NUCLEOTIDE SEQUENCE</scope>
    <source>
        <strain evidence="3">BE80</strain>
    </source>
</reference>
<feature type="region of interest" description="Disordered" evidence="1">
    <location>
        <begin position="58"/>
        <end position="103"/>
    </location>
</feature>
<sequence length="151" mass="16695">MNQQLSRMKTYGSQRHRNLEQKEKSEPTLTPEVSMFAETAVAVDQGGAAPITAISVPRSKRKPLSASLESPVLPSRAPARSKTSQKQNEEESVSEAGSLPTRTELHPSRRLRLSKRFVNSLILLFVLLTASLVWWGVKGAPPLHTFLPWPG</sequence>
<evidence type="ECO:0000313" key="3">
    <source>
        <dbReference type="EMBL" id="MDR6722177.1"/>
    </source>
</evidence>
<dbReference type="AlphaFoldDB" id="A0AAP5GXU3"/>
<keyword evidence="2" id="KW-0472">Membrane</keyword>
<dbReference type="EMBL" id="JAVDTR010000001">
    <property type="protein sequence ID" value="MDR6722177.1"/>
    <property type="molecule type" value="Genomic_DNA"/>
</dbReference>
<organism evidence="3 4">
    <name type="scientific">Paenibacillus amylolyticus</name>
    <dbReference type="NCBI Taxonomy" id="1451"/>
    <lineage>
        <taxon>Bacteria</taxon>
        <taxon>Bacillati</taxon>
        <taxon>Bacillota</taxon>
        <taxon>Bacilli</taxon>
        <taxon>Bacillales</taxon>
        <taxon>Paenibacillaceae</taxon>
        <taxon>Paenibacillus</taxon>
    </lineage>
</organism>
<name>A0AAP5GXU3_PAEAM</name>
<keyword evidence="2" id="KW-0812">Transmembrane</keyword>
<comment type="caution">
    <text evidence="3">The sequence shown here is derived from an EMBL/GenBank/DDBJ whole genome shotgun (WGS) entry which is preliminary data.</text>
</comment>
<keyword evidence="2" id="KW-1133">Transmembrane helix</keyword>
<evidence type="ECO:0000256" key="1">
    <source>
        <dbReference type="SAM" id="MobiDB-lite"/>
    </source>
</evidence>
<dbReference type="RefSeq" id="WP_310136545.1">
    <property type="nucleotide sequence ID" value="NZ_JAVDTR010000001.1"/>
</dbReference>
<feature type="region of interest" description="Disordered" evidence="1">
    <location>
        <begin position="1"/>
        <end position="32"/>
    </location>
</feature>
<evidence type="ECO:0000313" key="4">
    <source>
        <dbReference type="Proteomes" id="UP001254832"/>
    </source>
</evidence>
<accession>A0AAP5GXU3</accession>
<proteinExistence type="predicted"/>
<evidence type="ECO:0000256" key="2">
    <source>
        <dbReference type="SAM" id="Phobius"/>
    </source>
</evidence>
<feature type="compositionally biased region" description="Basic and acidic residues" evidence="1">
    <location>
        <begin position="17"/>
        <end position="26"/>
    </location>
</feature>
<feature type="compositionally biased region" description="Polar residues" evidence="1">
    <location>
        <begin position="1"/>
        <end position="13"/>
    </location>
</feature>
<protein>
    <submittedName>
        <fullName evidence="3">Uncharacterized protein</fullName>
    </submittedName>
</protein>
<gene>
    <name evidence="3" type="ORF">J2W91_000625</name>
</gene>
<feature type="transmembrane region" description="Helical" evidence="2">
    <location>
        <begin position="117"/>
        <end position="137"/>
    </location>
</feature>
<dbReference type="Proteomes" id="UP001254832">
    <property type="component" value="Unassembled WGS sequence"/>
</dbReference>